<dbReference type="PANTHER" id="PTHR37946">
    <property type="entry name" value="SLL1969 PROTEIN"/>
    <property type="match status" value="1"/>
</dbReference>
<evidence type="ECO:0000313" key="3">
    <source>
        <dbReference type="Proteomes" id="UP000572051"/>
    </source>
</evidence>
<dbReference type="GO" id="GO:0004806">
    <property type="term" value="F:triacylglycerol lipase activity"/>
    <property type="evidence" value="ECO:0007669"/>
    <property type="project" value="UniProtKB-EC"/>
</dbReference>
<comment type="caution">
    <text evidence="2">The sequence shown here is derived from an EMBL/GenBank/DDBJ whole genome shotgun (WGS) entry which is preliminary data.</text>
</comment>
<dbReference type="GO" id="GO:0016042">
    <property type="term" value="P:lipid catabolic process"/>
    <property type="evidence" value="ECO:0007669"/>
    <property type="project" value="InterPro"/>
</dbReference>
<dbReference type="PANTHER" id="PTHR37946:SF1">
    <property type="entry name" value="SLL1969 PROTEIN"/>
    <property type="match status" value="1"/>
</dbReference>
<reference evidence="2 3" key="1">
    <citation type="submission" date="2020-07" db="EMBL/GenBank/DDBJ databases">
        <title>Sequencing the genomes of 1000 actinobacteria strains.</title>
        <authorList>
            <person name="Klenk H.-P."/>
        </authorList>
    </citation>
    <scope>NUCLEOTIDE SEQUENCE [LARGE SCALE GENOMIC DNA]</scope>
    <source>
        <strain evidence="2 3">DSM 44442</strain>
    </source>
</reference>
<protein>
    <submittedName>
        <fullName evidence="2">Triacylglycerol lipase</fullName>
        <ecNumber evidence="2">3.1.1.3</ecNumber>
    </submittedName>
</protein>
<dbReference type="Proteomes" id="UP000572051">
    <property type="component" value="Unassembled WGS sequence"/>
</dbReference>
<keyword evidence="3" id="KW-1185">Reference proteome</keyword>
<evidence type="ECO:0000313" key="2">
    <source>
        <dbReference type="EMBL" id="NYJ32618.1"/>
    </source>
</evidence>
<dbReference type="Pfam" id="PF01674">
    <property type="entry name" value="Lipase_2"/>
    <property type="match status" value="1"/>
</dbReference>
<feature type="chain" id="PRO_5030805678" evidence="1">
    <location>
        <begin position="28"/>
        <end position="223"/>
    </location>
</feature>
<dbReference type="RefSeq" id="WP_179820516.1">
    <property type="nucleotide sequence ID" value="NZ_JACCFS010000001.1"/>
</dbReference>
<dbReference type="EMBL" id="JACCFS010000001">
    <property type="protein sequence ID" value="NYJ32618.1"/>
    <property type="molecule type" value="Genomic_DNA"/>
</dbReference>
<gene>
    <name evidence="2" type="ORF">HNR10_000499</name>
</gene>
<feature type="signal peptide" evidence="1">
    <location>
        <begin position="1"/>
        <end position="27"/>
    </location>
</feature>
<sequence>MKRSFALLCGLALAASLSLASAVPAAAAQPAPIIFVHGFAGKGEQWSTMRASLVESGYPADRLHVFSYDWLRSNRTIADRLSAYTDDVRGRHGADRVHLVSHSMGGLSTRWYIKHLGGDRTVDQWISIGGPNNGTDIANLCTSLITPCAEMRHGSRFLTELNSGDPTPGPVGYTTFRSPCDLVISPYDSTSLDGADNIRTGCVEHISLMWNSEVIDGVRATLG</sequence>
<organism evidence="2 3">
    <name type="scientific">Nocardiopsis aegyptia</name>
    <dbReference type="NCBI Taxonomy" id="220378"/>
    <lineage>
        <taxon>Bacteria</taxon>
        <taxon>Bacillati</taxon>
        <taxon>Actinomycetota</taxon>
        <taxon>Actinomycetes</taxon>
        <taxon>Streptosporangiales</taxon>
        <taxon>Nocardiopsidaceae</taxon>
        <taxon>Nocardiopsis</taxon>
    </lineage>
</organism>
<dbReference type="AlphaFoldDB" id="A0A7Z0EID3"/>
<dbReference type="InterPro" id="IPR002918">
    <property type="entry name" value="Lipase_EstA/Esterase_EstB"/>
</dbReference>
<name>A0A7Z0EID3_9ACTN</name>
<keyword evidence="1" id="KW-0732">Signal</keyword>
<proteinExistence type="predicted"/>
<keyword evidence="2" id="KW-0378">Hydrolase</keyword>
<dbReference type="SUPFAM" id="SSF53474">
    <property type="entry name" value="alpha/beta-Hydrolases"/>
    <property type="match status" value="1"/>
</dbReference>
<evidence type="ECO:0000256" key="1">
    <source>
        <dbReference type="SAM" id="SignalP"/>
    </source>
</evidence>
<accession>A0A7Z0EID3</accession>
<dbReference type="InterPro" id="IPR029058">
    <property type="entry name" value="AB_hydrolase_fold"/>
</dbReference>
<dbReference type="EC" id="3.1.1.3" evidence="2"/>
<dbReference type="Gene3D" id="3.40.50.1820">
    <property type="entry name" value="alpha/beta hydrolase"/>
    <property type="match status" value="1"/>
</dbReference>